<dbReference type="InterPro" id="IPR001279">
    <property type="entry name" value="Metallo-B-lactamas"/>
</dbReference>
<dbReference type="PANTHER" id="PTHR42951:SF4">
    <property type="entry name" value="ACYL-COENZYME A THIOESTERASE MBLAC2"/>
    <property type="match status" value="1"/>
</dbReference>
<feature type="domain" description="Metallo-beta-lactamase" evidence="2">
    <location>
        <begin position="21"/>
        <end position="206"/>
    </location>
</feature>
<dbReference type="InterPro" id="IPR036866">
    <property type="entry name" value="RibonucZ/Hydroxyglut_hydro"/>
</dbReference>
<dbReference type="Gene3D" id="3.60.15.10">
    <property type="entry name" value="Ribonuclease Z/Hydroxyacylglutathione hydrolase-like"/>
    <property type="match status" value="1"/>
</dbReference>
<gene>
    <name evidence="3" type="ORF">SAMN05421875_105151</name>
</gene>
<evidence type="ECO:0000313" key="4">
    <source>
        <dbReference type="Proteomes" id="UP000199002"/>
    </source>
</evidence>
<name>A0A1H3YJJ2_9BURK</name>
<dbReference type="EMBL" id="FNQJ01000005">
    <property type="protein sequence ID" value="SEA11647.1"/>
    <property type="molecule type" value="Genomic_DNA"/>
</dbReference>
<dbReference type="Pfam" id="PF00753">
    <property type="entry name" value="Lactamase_B"/>
    <property type="match status" value="1"/>
</dbReference>
<evidence type="ECO:0000256" key="1">
    <source>
        <dbReference type="ARBA" id="ARBA00005250"/>
    </source>
</evidence>
<dbReference type="RefSeq" id="WP_092697543.1">
    <property type="nucleotide sequence ID" value="NZ_CAXIQL010000013.1"/>
</dbReference>
<dbReference type="Proteomes" id="UP000199002">
    <property type="component" value="Unassembled WGS sequence"/>
</dbReference>
<evidence type="ECO:0000313" key="3">
    <source>
        <dbReference type="EMBL" id="SEA11647.1"/>
    </source>
</evidence>
<organism evidence="3 4">
    <name type="scientific">Acidovorax soli</name>
    <dbReference type="NCBI Taxonomy" id="592050"/>
    <lineage>
        <taxon>Bacteria</taxon>
        <taxon>Pseudomonadati</taxon>
        <taxon>Pseudomonadota</taxon>
        <taxon>Betaproteobacteria</taxon>
        <taxon>Burkholderiales</taxon>
        <taxon>Comamonadaceae</taxon>
        <taxon>Acidovorax</taxon>
    </lineage>
</organism>
<dbReference type="GO" id="GO:0017001">
    <property type="term" value="P:antibiotic catabolic process"/>
    <property type="evidence" value="ECO:0007669"/>
    <property type="project" value="UniProtKB-ARBA"/>
</dbReference>
<accession>A0A1H3YJJ2</accession>
<reference evidence="4" key="1">
    <citation type="submission" date="2016-10" db="EMBL/GenBank/DDBJ databases">
        <authorList>
            <person name="Varghese N."/>
            <person name="Submissions S."/>
        </authorList>
    </citation>
    <scope>NUCLEOTIDE SEQUENCE [LARGE SCALE GENOMIC DNA]</scope>
    <source>
        <strain evidence="4">DSM 25157</strain>
    </source>
</reference>
<sequence length="308" mass="33935">MTPTPPALPVEITVFERGWLSANNILFIGQRDTALVDTGYCSHADQMVALVQGALGNRALDRILNTHLHSDHCGGNAALQQAWPWVETSIPPGQAAHVRDWDAYALSYTPTGQECPPFRYDSVLQPGTTTLLGDKPWQVHAAPGHDTHSVVLFEPQDRLLISADALWENGFGVVFPELEGDSAFADVAATLDLIERLAPRTVIPGHGPVFADAPRALAVARKRLDGFASNPGKHALYAAKVLLKYKLLEWQRIPVSELRAWTDATPYFGAMHQRHFNDRGQGEWLEGLMDELVRSGAARREGEWLVNL</sequence>
<dbReference type="SUPFAM" id="SSF56281">
    <property type="entry name" value="Metallo-hydrolase/oxidoreductase"/>
    <property type="match status" value="1"/>
</dbReference>
<dbReference type="AlphaFoldDB" id="A0A1H3YJJ2"/>
<dbReference type="STRING" id="592050.SAMN05421875_105151"/>
<dbReference type="PANTHER" id="PTHR42951">
    <property type="entry name" value="METALLO-BETA-LACTAMASE DOMAIN-CONTAINING"/>
    <property type="match status" value="1"/>
</dbReference>
<proteinExistence type="inferred from homology"/>
<keyword evidence="4" id="KW-1185">Reference proteome</keyword>
<dbReference type="GeneID" id="34233336"/>
<dbReference type="CDD" id="cd06262">
    <property type="entry name" value="metallo-hydrolase-like_MBL-fold"/>
    <property type="match status" value="1"/>
</dbReference>
<dbReference type="SMART" id="SM00849">
    <property type="entry name" value="Lactamase_B"/>
    <property type="match status" value="1"/>
</dbReference>
<comment type="similarity">
    <text evidence="1">Belongs to the metallo-beta-lactamase superfamily. Class-B beta-lactamase family.</text>
</comment>
<evidence type="ECO:0000259" key="2">
    <source>
        <dbReference type="SMART" id="SM00849"/>
    </source>
</evidence>
<protein>
    <submittedName>
        <fullName evidence="3">Glyoxylase, beta-lactamase superfamily II</fullName>
    </submittedName>
</protein>
<dbReference type="InterPro" id="IPR050855">
    <property type="entry name" value="NDM-1-like"/>
</dbReference>